<reference evidence="1 2" key="1">
    <citation type="submission" date="2020-12" db="EMBL/GenBank/DDBJ databases">
        <title>Genomic characterization of four novel bacteriophages infecting Klebsiella pneumoniae.</title>
        <authorList>
            <person name="Estrada Bonilla B."/>
            <person name="Costa A.R."/>
            <person name="van Rossum T."/>
            <person name="Hagedoorn S."/>
            <person name="Wallinga H."/>
            <person name="Xiao M."/>
            <person name="Song W."/>
            <person name="Haas P.-J."/>
            <person name="Nobrega F.L."/>
            <person name="Brouns S.J.J."/>
        </authorList>
    </citation>
    <scope>NUCLEOTIDE SEQUENCE [LARGE SCALE GENOMIC DNA]</scope>
</reference>
<protein>
    <submittedName>
        <fullName evidence="1">Uncharacterized protein</fullName>
    </submittedName>
</protein>
<name>A0A7U0GBM0_9CAUD</name>
<keyword evidence="2" id="KW-1185">Reference proteome</keyword>
<dbReference type="EMBL" id="MW394391">
    <property type="protein sequence ID" value="QQV92154.1"/>
    <property type="molecule type" value="Genomic_DNA"/>
</dbReference>
<gene>
    <name evidence="1" type="ORF">vBKpMFBKp24_001</name>
</gene>
<evidence type="ECO:0000313" key="1">
    <source>
        <dbReference type="EMBL" id="QQV92154.1"/>
    </source>
</evidence>
<organism evidence="1 2">
    <name type="scientific">Klebsiella phage vB_KpM_FBKp24</name>
    <dbReference type="NCBI Taxonomy" id="2801834"/>
    <lineage>
        <taxon>Viruses</taxon>
        <taxon>Duplodnaviria</taxon>
        <taxon>Heunggongvirae</taxon>
        <taxon>Uroviricota</taxon>
        <taxon>Caudoviricetes</taxon>
        <taxon>Chimalliviridae</taxon>
        <taxon>Maaswegvirus</taxon>
        <taxon>Maaswegvirus Kp24</taxon>
    </lineage>
</organism>
<accession>A0A7U0GBM0</accession>
<dbReference type="Proteomes" id="UP000596381">
    <property type="component" value="Segment"/>
</dbReference>
<sequence>MKITAIKRLRVALVPSWLDELVSASPDLSYKDLLCFSTLLESKGSILSEEQVIIYALTQNYINGFTDRAFEDIPSIATTDGNALFLSDRGKKVEKVRISVNVTDALAEKSESALSFTPVGLMAKEYYLPLLLDSDTLLLIGSRVPVFQDERAFYNALLESVGDKLEYAEFKQYEFFKRYLRVAVSG</sequence>
<proteinExistence type="predicted"/>
<evidence type="ECO:0000313" key="2">
    <source>
        <dbReference type="Proteomes" id="UP000596381"/>
    </source>
</evidence>